<evidence type="ECO:0000259" key="2">
    <source>
        <dbReference type="Pfam" id="PF01965"/>
    </source>
</evidence>
<dbReference type="InterPro" id="IPR006286">
    <property type="entry name" value="C56_PfpI-like"/>
</dbReference>
<comment type="caution">
    <text evidence="3">The sequence shown here is derived from an EMBL/GenBank/DDBJ whole genome shotgun (WGS) entry which is preliminary data.</text>
</comment>
<dbReference type="EMBL" id="PYBW01000018">
    <property type="protein sequence ID" value="PYC86928.1"/>
    <property type="molecule type" value="Genomic_DNA"/>
</dbReference>
<dbReference type="OrthoDB" id="9792284at2"/>
<name>A0A2V4PQU7_9ACTN</name>
<protein>
    <submittedName>
        <fullName evidence="3">Thiamine biosynthesis protein ThiJ</fullName>
    </submittedName>
</protein>
<organism evidence="3 4">
    <name type="scientific">Streptomyces tateyamensis</name>
    <dbReference type="NCBI Taxonomy" id="565073"/>
    <lineage>
        <taxon>Bacteria</taxon>
        <taxon>Bacillati</taxon>
        <taxon>Actinomycetota</taxon>
        <taxon>Actinomycetes</taxon>
        <taxon>Kitasatosporales</taxon>
        <taxon>Streptomycetaceae</taxon>
        <taxon>Streptomyces</taxon>
    </lineage>
</organism>
<dbReference type="PANTHER" id="PTHR42733">
    <property type="entry name" value="DJ-1 PROTEIN"/>
    <property type="match status" value="1"/>
</dbReference>
<dbReference type="Pfam" id="PF01965">
    <property type="entry name" value="DJ-1_PfpI"/>
    <property type="match status" value="1"/>
</dbReference>
<dbReference type="InterPro" id="IPR002818">
    <property type="entry name" value="DJ-1/PfpI"/>
</dbReference>
<feature type="domain" description="DJ-1/PfpI" evidence="2">
    <location>
        <begin position="7"/>
        <end position="185"/>
    </location>
</feature>
<evidence type="ECO:0000313" key="4">
    <source>
        <dbReference type="Proteomes" id="UP000248039"/>
    </source>
</evidence>
<dbReference type="SUPFAM" id="SSF52317">
    <property type="entry name" value="Class I glutamine amidotransferase-like"/>
    <property type="match status" value="1"/>
</dbReference>
<dbReference type="RefSeq" id="WP_110666253.1">
    <property type="nucleotide sequence ID" value="NZ_PYBW01000018.1"/>
</dbReference>
<proteinExistence type="inferred from homology"/>
<accession>A0A2V4PQU7</accession>
<sequence>MTLNGQKIAVLMESDFYEPEILYYQRRFAEEGAEVHFMTRMWGNDRLVFRGHEHRMPFEVSESFEDLDEYALREFAALIVPSGIVADRLRYTETVGELPPASQLLRRAFADPAIIKGIICHGMWLAAPIPAVIRGRRAVVHNNLLGDLANMGGVYVDQDVVVDEDLVTARTGNHCHQFARQIIEELAKRSSRRHAVLS</sequence>
<evidence type="ECO:0000256" key="1">
    <source>
        <dbReference type="ARBA" id="ARBA00008542"/>
    </source>
</evidence>
<gene>
    <name evidence="3" type="ORF">C7C46_05420</name>
</gene>
<evidence type="ECO:0000313" key="3">
    <source>
        <dbReference type="EMBL" id="PYC86928.1"/>
    </source>
</evidence>
<comment type="similarity">
    <text evidence="1">Belongs to the peptidase C56 family.</text>
</comment>
<dbReference type="AlphaFoldDB" id="A0A2V4PQU7"/>
<dbReference type="InterPro" id="IPR029062">
    <property type="entry name" value="Class_I_gatase-like"/>
</dbReference>
<keyword evidence="4" id="KW-1185">Reference proteome</keyword>
<dbReference type="Proteomes" id="UP000248039">
    <property type="component" value="Unassembled WGS sequence"/>
</dbReference>
<dbReference type="Gene3D" id="3.40.50.880">
    <property type="match status" value="1"/>
</dbReference>
<reference evidence="3 4" key="1">
    <citation type="submission" date="2018-03" db="EMBL/GenBank/DDBJ databases">
        <title>Bioinformatic expansion and discovery of thiopeptide antibiotics.</title>
        <authorList>
            <person name="Schwalen C.J."/>
            <person name="Hudson G.A."/>
            <person name="Mitchell D.A."/>
        </authorList>
    </citation>
    <scope>NUCLEOTIDE SEQUENCE [LARGE SCALE GENOMIC DNA]</scope>
    <source>
        <strain evidence="3 4">ATCC 21389</strain>
    </source>
</reference>